<accession>A0A0Q2RJX5</accession>
<evidence type="ECO:0000259" key="4">
    <source>
        <dbReference type="Pfam" id="PF13472"/>
    </source>
</evidence>
<evidence type="ECO:0000256" key="2">
    <source>
        <dbReference type="PIRSR" id="PIRSR637460-2"/>
    </source>
</evidence>
<keyword evidence="3" id="KW-0732">Signal</keyword>
<feature type="signal peptide" evidence="3">
    <location>
        <begin position="1"/>
        <end position="20"/>
    </location>
</feature>
<keyword evidence="2" id="KW-1015">Disulfide bond</keyword>
<gene>
    <name evidence="5" type="ORF">AO501_22700</name>
</gene>
<comment type="caution">
    <text evidence="5">The sequence shown here is derived from an EMBL/GenBank/DDBJ whole genome shotgun (WGS) entry which is preliminary data.</text>
</comment>
<dbReference type="Gene3D" id="3.40.50.1110">
    <property type="entry name" value="SGNH hydrolase"/>
    <property type="match status" value="1"/>
</dbReference>
<feature type="disulfide bond" evidence="2">
    <location>
        <begin position="57"/>
        <end position="82"/>
    </location>
</feature>
<organism evidence="5 6">
    <name type="scientific">Mycobacterium gordonae</name>
    <dbReference type="NCBI Taxonomy" id="1778"/>
    <lineage>
        <taxon>Bacteria</taxon>
        <taxon>Bacillati</taxon>
        <taxon>Actinomycetota</taxon>
        <taxon>Actinomycetes</taxon>
        <taxon>Mycobacteriales</taxon>
        <taxon>Mycobacteriaceae</taxon>
        <taxon>Mycobacterium</taxon>
    </lineage>
</organism>
<feature type="active site" evidence="1">
    <location>
        <position position="267"/>
    </location>
</feature>
<dbReference type="SUPFAM" id="SSF52266">
    <property type="entry name" value="SGNH hydrolase"/>
    <property type="match status" value="1"/>
</dbReference>
<feature type="chain" id="PRO_5039703975" description="SGNH hydrolase-type esterase domain-containing protein" evidence="3">
    <location>
        <begin position="21"/>
        <end position="290"/>
    </location>
</feature>
<dbReference type="PANTHER" id="PTHR37981">
    <property type="entry name" value="LIPASE 2"/>
    <property type="match status" value="1"/>
</dbReference>
<proteinExistence type="predicted"/>
<dbReference type="PANTHER" id="PTHR37981:SF1">
    <property type="entry name" value="SGNH HYDROLASE-TYPE ESTERASE DOMAIN-CONTAINING PROTEIN"/>
    <property type="match status" value="1"/>
</dbReference>
<dbReference type="GO" id="GO:0019433">
    <property type="term" value="P:triglyceride catabolic process"/>
    <property type="evidence" value="ECO:0007669"/>
    <property type="project" value="TreeGrafter"/>
</dbReference>
<dbReference type="InterPro" id="IPR037460">
    <property type="entry name" value="SEST-like"/>
</dbReference>
<feature type="domain" description="SGNH hydrolase-type esterase" evidence="4">
    <location>
        <begin position="37"/>
        <end position="273"/>
    </location>
</feature>
<feature type="active site" description="Nucleophile" evidence="1">
    <location>
        <position position="41"/>
    </location>
</feature>
<sequence>MWAKRIGITVLVSVASSGCAATPPAGPGSAARSNYVAMGDSFAAAPGVPEPAAPRGCHKSTNNYPAVLARRLDAAAFHDVTCSGATTDDVVNREQRTDHGLIPRQLDMVGPPTDLITITIGANDVGLAGDAESCEVKAADPKPCAAAFVVNNVDRVSSSIGEQVPVWATMIDQLRADAPRARIILVGYGIFVRPGGCFPSQPLLPNDANYLQAKVDELDDRQRQLANDKGVEFFDTRSMSVGHDMCAPPGERYVEGYVTEGNSVPLHPTALGAVAVGNALTDYLVLSENR</sequence>
<protein>
    <recommendedName>
        <fullName evidence="4">SGNH hydrolase-type esterase domain-containing protein</fullName>
    </recommendedName>
</protein>
<evidence type="ECO:0000256" key="1">
    <source>
        <dbReference type="PIRSR" id="PIRSR637460-1"/>
    </source>
</evidence>
<dbReference type="OrthoDB" id="5503950at2"/>
<evidence type="ECO:0000256" key="3">
    <source>
        <dbReference type="SAM" id="SignalP"/>
    </source>
</evidence>
<feature type="disulfide bond" evidence="2">
    <location>
        <begin position="134"/>
        <end position="144"/>
    </location>
</feature>
<evidence type="ECO:0000313" key="5">
    <source>
        <dbReference type="EMBL" id="KQH75731.1"/>
    </source>
</evidence>
<dbReference type="STRING" id="1778.A9W97_06245"/>
<dbReference type="InterPro" id="IPR013830">
    <property type="entry name" value="SGNH_hydro"/>
</dbReference>
<dbReference type="AlphaFoldDB" id="A0A0Q2RJX5"/>
<dbReference type="RefSeq" id="WP_055581338.1">
    <property type="nucleotide sequence ID" value="NZ_LKTM01000370.1"/>
</dbReference>
<name>A0A0Q2RJX5_MYCGO</name>
<dbReference type="CDD" id="cd01823">
    <property type="entry name" value="SEST_like"/>
    <property type="match status" value="1"/>
</dbReference>
<dbReference type="InterPro" id="IPR036514">
    <property type="entry name" value="SGNH_hydro_sf"/>
</dbReference>
<dbReference type="Pfam" id="PF13472">
    <property type="entry name" value="Lipase_GDSL_2"/>
    <property type="match status" value="1"/>
</dbReference>
<reference evidence="5 6" key="1">
    <citation type="submission" date="2015-10" db="EMBL/GenBank/DDBJ databases">
        <title>Mycobacterium gordonae draft genome assembly.</title>
        <authorList>
            <person name="Ustinova V."/>
            <person name="Smirnova T."/>
            <person name="Blagodatskikh K."/>
            <person name="Varlamov D."/>
            <person name="Larionova E."/>
            <person name="Chernousova L."/>
        </authorList>
    </citation>
    <scope>NUCLEOTIDE SEQUENCE [LARGE SCALE GENOMIC DNA]</scope>
    <source>
        <strain evidence="5 6">CTRI 14-8773</strain>
    </source>
</reference>
<evidence type="ECO:0000313" key="6">
    <source>
        <dbReference type="Proteomes" id="UP000051677"/>
    </source>
</evidence>
<dbReference type="PROSITE" id="PS51257">
    <property type="entry name" value="PROKAR_LIPOPROTEIN"/>
    <property type="match status" value="1"/>
</dbReference>
<dbReference type="GO" id="GO:0004806">
    <property type="term" value="F:triacylglycerol lipase activity"/>
    <property type="evidence" value="ECO:0007669"/>
    <property type="project" value="TreeGrafter"/>
</dbReference>
<feature type="disulfide bond" evidence="2">
    <location>
        <begin position="197"/>
        <end position="246"/>
    </location>
</feature>
<dbReference type="EMBL" id="LKTM01000370">
    <property type="protein sequence ID" value="KQH75731.1"/>
    <property type="molecule type" value="Genomic_DNA"/>
</dbReference>
<dbReference type="Proteomes" id="UP000051677">
    <property type="component" value="Unassembled WGS sequence"/>
</dbReference>